<gene>
    <name evidence="2" type="ORF">FFZ77_24190</name>
</gene>
<dbReference type="EMBL" id="VDEQ01000268">
    <property type="protein sequence ID" value="MQS38576.1"/>
    <property type="molecule type" value="Genomic_DNA"/>
</dbReference>
<evidence type="ECO:0000313" key="2">
    <source>
        <dbReference type="EMBL" id="MQS38576.1"/>
    </source>
</evidence>
<dbReference type="RefSeq" id="WP_153485863.1">
    <property type="nucleotide sequence ID" value="NZ_VDEQ01000268.1"/>
</dbReference>
<sequence>MAGSRLRRAGFVVGAAAVLTLATNTAAWVNWTAAPWGGNQGKLSQQWVDESYNEINFTGCDEVYGRKSVDIALWQQIDWGSDKKHDTSTFTNCFNGTGHKSTATQTGLPYDSYYFEIDKIGSGCVPCAVIVDEVNVDTTKAD</sequence>
<evidence type="ECO:0000313" key="3">
    <source>
        <dbReference type="Proteomes" id="UP000460558"/>
    </source>
</evidence>
<evidence type="ECO:0000256" key="1">
    <source>
        <dbReference type="SAM" id="SignalP"/>
    </source>
</evidence>
<dbReference type="Proteomes" id="UP000460558">
    <property type="component" value="Unassembled WGS sequence"/>
</dbReference>
<accession>A0ABW9NZL6</accession>
<reference evidence="2 3" key="1">
    <citation type="submission" date="2019-06" db="EMBL/GenBank/DDBJ databases">
        <title>Comparative genomics and metabolomics analyses of clavulanic acid producing Streptomyces species provides insight into specialized metabolism and evolution of beta-lactam biosynthetic gene clusters.</title>
        <authorList>
            <person name="Moore M.A."/>
            <person name="Cruz-Morales P."/>
            <person name="Barona Gomez F."/>
            <person name="Kapil T."/>
        </authorList>
    </citation>
    <scope>NUCLEOTIDE SEQUENCE [LARGE SCALE GENOMIC DNA]</scope>
    <source>
        <strain evidence="2 3">T-272</strain>
    </source>
</reference>
<keyword evidence="3" id="KW-1185">Reference proteome</keyword>
<protein>
    <submittedName>
        <fullName evidence="2">Uncharacterized protein</fullName>
    </submittedName>
</protein>
<proteinExistence type="predicted"/>
<organism evidence="2 3">
    <name type="scientific">Streptomyces katsurahamanus</name>
    <dbReference type="NCBI Taxonomy" id="2577098"/>
    <lineage>
        <taxon>Bacteria</taxon>
        <taxon>Bacillati</taxon>
        <taxon>Actinomycetota</taxon>
        <taxon>Actinomycetes</taxon>
        <taxon>Kitasatosporales</taxon>
        <taxon>Streptomycetaceae</taxon>
        <taxon>Streptomyces</taxon>
    </lineage>
</organism>
<name>A0ABW9NZL6_9ACTN</name>
<comment type="caution">
    <text evidence="2">The sequence shown here is derived from an EMBL/GenBank/DDBJ whole genome shotgun (WGS) entry which is preliminary data.</text>
</comment>
<feature type="signal peptide" evidence="1">
    <location>
        <begin position="1"/>
        <end position="27"/>
    </location>
</feature>
<feature type="chain" id="PRO_5045931685" evidence="1">
    <location>
        <begin position="28"/>
        <end position="142"/>
    </location>
</feature>
<keyword evidence="1" id="KW-0732">Signal</keyword>